<dbReference type="EMBL" id="JACJVR010000060">
    <property type="protein sequence ID" value="MBB6692848.1"/>
    <property type="molecule type" value="Genomic_DNA"/>
</dbReference>
<comment type="caution">
    <text evidence="2">The sequence shown here is derived from an EMBL/GenBank/DDBJ whole genome shotgun (WGS) entry which is preliminary data.</text>
</comment>
<keyword evidence="2" id="KW-0436">Ligase</keyword>
<dbReference type="AlphaFoldDB" id="A0A841U0Y9"/>
<sequence length="470" mass="52900">MEGVLALNRVGKIEKTVIYLYLFLLPYGCEWMTDSLHSMSGSVSFFLHIPGLVLMFFLLAAKKREYRVSPVARKLAAIILLLNLMSLVMALVQYRELGTLLGRNTITAATPHLLYYFQLILMILYNDYILSQIEFKKIIRVVVASFASIILIGYLQVFYLATKSGAALAIEKAIVQLFAFKEVYVERAQKLNLVTMEASFAGAQLSIFLLPLLLLLTIHNKINRKLGIVLILSLLPILAFNNSSSGYIGIAGCALCFLFLLKYKKPRIVMHIRVYVVLSVILGALLFWPQFQKSELFENTVLKVASIDNSLSTLHRTTSIYTNMRALVDYPILGVGNGIQGFYYMKYFPDWGFRSYESIALYYGESGWPGSGAFLPTYISSFGLVGLLLLGYAILSIRKNIRSLRGTEYGFLYPFFIVSFAVMMLQSYTTVNIIGNYYIVFILSLSAYRYAVPDPAIERLPAARPALHLG</sequence>
<evidence type="ECO:0000313" key="3">
    <source>
        <dbReference type="Proteomes" id="UP000553776"/>
    </source>
</evidence>
<feature type="transmembrane region" description="Helical" evidence="1">
    <location>
        <begin position="16"/>
        <end position="33"/>
    </location>
</feature>
<feature type="transmembrane region" description="Helical" evidence="1">
    <location>
        <begin position="113"/>
        <end position="131"/>
    </location>
</feature>
<feature type="transmembrane region" description="Helical" evidence="1">
    <location>
        <begin position="225"/>
        <end position="240"/>
    </location>
</feature>
<dbReference type="GO" id="GO:0016874">
    <property type="term" value="F:ligase activity"/>
    <property type="evidence" value="ECO:0007669"/>
    <property type="project" value="UniProtKB-KW"/>
</dbReference>
<feature type="transmembrane region" description="Helical" evidence="1">
    <location>
        <begin position="39"/>
        <end position="59"/>
    </location>
</feature>
<organism evidence="2 3">
    <name type="scientific">Cohnella xylanilytica</name>
    <dbReference type="NCBI Taxonomy" id="557555"/>
    <lineage>
        <taxon>Bacteria</taxon>
        <taxon>Bacillati</taxon>
        <taxon>Bacillota</taxon>
        <taxon>Bacilli</taxon>
        <taxon>Bacillales</taxon>
        <taxon>Paenibacillaceae</taxon>
        <taxon>Cohnella</taxon>
    </lineage>
</organism>
<evidence type="ECO:0000313" key="2">
    <source>
        <dbReference type="EMBL" id="MBB6692848.1"/>
    </source>
</evidence>
<keyword evidence="3" id="KW-1185">Reference proteome</keyword>
<name>A0A841U0Y9_9BACL</name>
<dbReference type="Proteomes" id="UP000553776">
    <property type="component" value="Unassembled WGS sequence"/>
</dbReference>
<feature type="transmembrane region" description="Helical" evidence="1">
    <location>
        <begin position="71"/>
        <end position="93"/>
    </location>
</feature>
<keyword evidence="1" id="KW-0812">Transmembrane</keyword>
<reference evidence="2 3" key="1">
    <citation type="submission" date="2020-08" db="EMBL/GenBank/DDBJ databases">
        <title>Cohnella phylogeny.</title>
        <authorList>
            <person name="Dunlap C."/>
        </authorList>
    </citation>
    <scope>NUCLEOTIDE SEQUENCE [LARGE SCALE GENOMIC DNA]</scope>
    <source>
        <strain evidence="2 3">DSM 25239</strain>
    </source>
</reference>
<feature type="transmembrane region" description="Helical" evidence="1">
    <location>
        <begin position="434"/>
        <end position="452"/>
    </location>
</feature>
<feature type="transmembrane region" description="Helical" evidence="1">
    <location>
        <begin position="138"/>
        <end position="159"/>
    </location>
</feature>
<accession>A0A841U0Y9</accession>
<keyword evidence="1" id="KW-1133">Transmembrane helix</keyword>
<dbReference type="RefSeq" id="WP_185136837.1">
    <property type="nucleotide sequence ID" value="NZ_JACJVR010000060.1"/>
</dbReference>
<evidence type="ECO:0000256" key="1">
    <source>
        <dbReference type="SAM" id="Phobius"/>
    </source>
</evidence>
<protein>
    <submittedName>
        <fullName evidence="2">O-antigen ligase family protein</fullName>
    </submittedName>
</protein>
<feature type="transmembrane region" description="Helical" evidence="1">
    <location>
        <begin position="198"/>
        <end position="218"/>
    </location>
</feature>
<proteinExistence type="predicted"/>
<feature type="transmembrane region" description="Helical" evidence="1">
    <location>
        <begin position="246"/>
        <end position="263"/>
    </location>
</feature>
<feature type="transmembrane region" description="Helical" evidence="1">
    <location>
        <begin position="409"/>
        <end position="428"/>
    </location>
</feature>
<feature type="transmembrane region" description="Helical" evidence="1">
    <location>
        <begin position="378"/>
        <end position="397"/>
    </location>
</feature>
<keyword evidence="1" id="KW-0472">Membrane</keyword>
<feature type="transmembrane region" description="Helical" evidence="1">
    <location>
        <begin position="272"/>
        <end position="291"/>
    </location>
</feature>
<gene>
    <name evidence="2" type="ORF">H7B90_15670</name>
</gene>